<evidence type="ECO:0008006" key="3">
    <source>
        <dbReference type="Google" id="ProtNLM"/>
    </source>
</evidence>
<evidence type="ECO:0000313" key="1">
    <source>
        <dbReference type="EMBL" id="GAV06531.1"/>
    </source>
</evidence>
<reference evidence="1 2" key="1">
    <citation type="journal article" date="2016" name="Nat. Commun.">
        <title>Extremotolerant tardigrade genome and improved radiotolerance of human cultured cells by tardigrade-unique protein.</title>
        <authorList>
            <person name="Hashimoto T."/>
            <person name="Horikawa D.D."/>
            <person name="Saito Y."/>
            <person name="Kuwahara H."/>
            <person name="Kozuka-Hata H."/>
            <person name="Shin-I T."/>
            <person name="Minakuchi Y."/>
            <person name="Ohishi K."/>
            <person name="Motoyama A."/>
            <person name="Aizu T."/>
            <person name="Enomoto A."/>
            <person name="Kondo K."/>
            <person name="Tanaka S."/>
            <person name="Hara Y."/>
            <person name="Koshikawa S."/>
            <person name="Sagara H."/>
            <person name="Miura T."/>
            <person name="Yokobori S."/>
            <person name="Miyagawa K."/>
            <person name="Suzuki Y."/>
            <person name="Kubo T."/>
            <person name="Oyama M."/>
            <person name="Kohara Y."/>
            <person name="Fujiyama A."/>
            <person name="Arakawa K."/>
            <person name="Katayama T."/>
            <person name="Toyoda A."/>
            <person name="Kunieda T."/>
        </authorList>
    </citation>
    <scope>NUCLEOTIDE SEQUENCE [LARGE SCALE GENOMIC DNA]</scope>
    <source>
        <strain evidence="1 2">YOKOZUNA-1</strain>
    </source>
</reference>
<gene>
    <name evidence="1" type="primary">RvY_16500-1</name>
    <name evidence="1" type="synonym">RvY_16500.1</name>
    <name evidence="1" type="ORF">RvY_16500</name>
</gene>
<dbReference type="Proteomes" id="UP000186922">
    <property type="component" value="Unassembled WGS sequence"/>
</dbReference>
<accession>A0A1D1VZI2</accession>
<protein>
    <recommendedName>
        <fullName evidence="3">HTH psq-type domain-containing protein</fullName>
    </recommendedName>
</protein>
<sequence length="121" mass="13300">MPQPFKTKRHRQYTEEALKNALSAVEDGMGLREAACWIMEPSLELIHVVSPPLGFSQRNLVHRFANHRFLGTKTASAIVARNGTGLTAQELSSSSWPVSGESPVLGRELSSLLDEDQLGGW</sequence>
<keyword evidence="2" id="KW-1185">Reference proteome</keyword>
<dbReference type="EMBL" id="BDGG01000013">
    <property type="protein sequence ID" value="GAV06531.1"/>
    <property type="molecule type" value="Genomic_DNA"/>
</dbReference>
<dbReference type="AlphaFoldDB" id="A0A1D1VZI2"/>
<proteinExistence type="predicted"/>
<name>A0A1D1VZI2_RAMVA</name>
<evidence type="ECO:0000313" key="2">
    <source>
        <dbReference type="Proteomes" id="UP000186922"/>
    </source>
</evidence>
<comment type="caution">
    <text evidence="1">The sequence shown here is derived from an EMBL/GenBank/DDBJ whole genome shotgun (WGS) entry which is preliminary data.</text>
</comment>
<organism evidence="1 2">
    <name type="scientific">Ramazzottius varieornatus</name>
    <name type="common">Water bear</name>
    <name type="synonym">Tardigrade</name>
    <dbReference type="NCBI Taxonomy" id="947166"/>
    <lineage>
        <taxon>Eukaryota</taxon>
        <taxon>Metazoa</taxon>
        <taxon>Ecdysozoa</taxon>
        <taxon>Tardigrada</taxon>
        <taxon>Eutardigrada</taxon>
        <taxon>Parachela</taxon>
        <taxon>Hypsibioidea</taxon>
        <taxon>Ramazzottiidae</taxon>
        <taxon>Ramazzottius</taxon>
    </lineage>
</organism>